<gene>
    <name evidence="18" type="ORF">HMPREF9698_00983</name>
</gene>
<dbReference type="PANTHER" id="PTHR45528">
    <property type="entry name" value="SENSOR HISTIDINE KINASE CPXA"/>
    <property type="match status" value="1"/>
</dbReference>
<dbReference type="RefSeq" id="WP_003777973.1">
    <property type="nucleotide sequence ID" value="NZ_JH992959.1"/>
</dbReference>
<dbReference type="PATRIC" id="fig|883081.3.peg.983"/>
<dbReference type="SUPFAM" id="SSF55874">
    <property type="entry name" value="ATPase domain of HSP90 chaperone/DNA topoisomerase II/histidine kinase"/>
    <property type="match status" value="1"/>
</dbReference>
<keyword evidence="13 15" id="KW-0472">Membrane</keyword>
<dbReference type="Gene3D" id="1.10.287.130">
    <property type="match status" value="1"/>
</dbReference>
<evidence type="ECO:0000256" key="2">
    <source>
        <dbReference type="ARBA" id="ARBA00004651"/>
    </source>
</evidence>
<organism evidence="18 19">
    <name type="scientific">Alloiococcus otitis ATCC 51267</name>
    <dbReference type="NCBI Taxonomy" id="883081"/>
    <lineage>
        <taxon>Bacteria</taxon>
        <taxon>Bacillati</taxon>
        <taxon>Bacillota</taxon>
        <taxon>Bacilli</taxon>
        <taxon>Lactobacillales</taxon>
        <taxon>Carnobacteriaceae</taxon>
        <taxon>Alloiococcus</taxon>
    </lineage>
</organism>
<dbReference type="InterPro" id="IPR036890">
    <property type="entry name" value="HATPase_C_sf"/>
</dbReference>
<evidence type="ECO:0000256" key="13">
    <source>
        <dbReference type="ARBA" id="ARBA00023136"/>
    </source>
</evidence>
<evidence type="ECO:0000256" key="7">
    <source>
        <dbReference type="ARBA" id="ARBA00022692"/>
    </source>
</evidence>
<reference evidence="18 19" key="1">
    <citation type="submission" date="2012-09" db="EMBL/GenBank/DDBJ databases">
        <title>The Genome Sequence of Alloiococcus otitis ATCC 51267.</title>
        <authorList>
            <consortium name="The Broad Institute Genome Sequencing Platform"/>
            <person name="Earl A."/>
            <person name="Ward D."/>
            <person name="Feldgarden M."/>
            <person name="Gevers D."/>
            <person name="Huys G."/>
            <person name="Walker B."/>
            <person name="Young S.K."/>
            <person name="Zeng Q."/>
            <person name="Gargeya S."/>
            <person name="Fitzgerald M."/>
            <person name="Haas B."/>
            <person name="Abouelleil A."/>
            <person name="Alvarado L."/>
            <person name="Arachchi H.M."/>
            <person name="Berlin A.M."/>
            <person name="Chapman S.B."/>
            <person name="Goldberg J."/>
            <person name="Griggs A."/>
            <person name="Gujja S."/>
            <person name="Hansen M."/>
            <person name="Howarth C."/>
            <person name="Imamovic A."/>
            <person name="Larimer J."/>
            <person name="McCowen C."/>
            <person name="Montmayeur A."/>
            <person name="Murphy C."/>
            <person name="Neiman D."/>
            <person name="Pearson M."/>
            <person name="Priest M."/>
            <person name="Roberts A."/>
            <person name="Saif S."/>
            <person name="Shea T."/>
            <person name="Sisk P."/>
            <person name="Sykes S."/>
            <person name="Wortman J."/>
            <person name="Nusbaum C."/>
            <person name="Birren B."/>
        </authorList>
    </citation>
    <scope>NUCLEOTIDE SEQUENCE [LARGE SCALE GENOMIC DNA]</scope>
    <source>
        <strain evidence="18 19">ATCC 51267</strain>
    </source>
</reference>
<keyword evidence="12" id="KW-0902">Two-component regulatory system</keyword>
<dbReference type="eggNOG" id="COG0642">
    <property type="taxonomic scope" value="Bacteria"/>
</dbReference>
<dbReference type="InterPro" id="IPR050398">
    <property type="entry name" value="HssS/ArlS-like"/>
</dbReference>
<sequence>MKNLKLFPKMFLQFFVILSVLVLAIHLFVFFAFPKSYLANRQEEITSQADQITDQLEGQDLDYVQASLDFYSKKNDIRASLKEGGGDNELAIQDGVGVDLTSENNSLIIEERSLDLADGGKRTLQFVSTADMQREARDLSLQFLPYSLALSLLVSILLALLYAQVTKRQIQEIKDTTDRMMDLDRTAWLKVDSSNEVGQLKDQINDLYTSLLQTIDDLEDKNEEIIKLENLRYDFFRGTSHELKTPLASLKVVLENMQYNIGKYKDRDKYIGKSIALVDDLTQHISQLLSISSLDHMKDDEERLVINSVLQEVLAKYDLLAKQKQISIVNDLEDQTMVIGRPALKIILSNLISNAIKYSPNQGQISIGVTNGNFYVANRSHDPSRLDLDRAFKINFSLDQDTSNGLGLYIVSNLLSNYGFNYQLAQEKDQVIFKIEL</sequence>
<keyword evidence="19" id="KW-1185">Reference proteome</keyword>
<keyword evidence="10" id="KW-0067">ATP-binding</keyword>
<dbReference type="InterPro" id="IPR003661">
    <property type="entry name" value="HisK_dim/P_dom"/>
</dbReference>
<dbReference type="InterPro" id="IPR003594">
    <property type="entry name" value="HATPase_dom"/>
</dbReference>
<keyword evidence="14" id="KW-0175">Coiled coil</keyword>
<dbReference type="SMART" id="SM00387">
    <property type="entry name" value="HATPase_c"/>
    <property type="match status" value="1"/>
</dbReference>
<evidence type="ECO:0000313" key="19">
    <source>
        <dbReference type="Proteomes" id="UP000009875"/>
    </source>
</evidence>
<dbReference type="SUPFAM" id="SSF47384">
    <property type="entry name" value="Homodimeric domain of signal transducing histidine kinase"/>
    <property type="match status" value="1"/>
</dbReference>
<evidence type="ECO:0000256" key="6">
    <source>
        <dbReference type="ARBA" id="ARBA00022679"/>
    </source>
</evidence>
<dbReference type="InterPro" id="IPR036097">
    <property type="entry name" value="HisK_dim/P_sf"/>
</dbReference>
<evidence type="ECO:0000259" key="17">
    <source>
        <dbReference type="PROSITE" id="PS50885"/>
    </source>
</evidence>
<evidence type="ECO:0000259" key="16">
    <source>
        <dbReference type="PROSITE" id="PS50109"/>
    </source>
</evidence>
<dbReference type="AlphaFoldDB" id="K9ECB2"/>
<feature type="transmembrane region" description="Helical" evidence="15">
    <location>
        <begin position="143"/>
        <end position="163"/>
    </location>
</feature>
<keyword evidence="6" id="KW-0808">Transferase</keyword>
<accession>K9ECB2</accession>
<keyword evidence="4" id="KW-1003">Cell membrane</keyword>
<feature type="transmembrane region" description="Helical" evidence="15">
    <location>
        <begin position="12"/>
        <end position="33"/>
    </location>
</feature>
<keyword evidence="7 15" id="KW-0812">Transmembrane</keyword>
<name>K9ECB2_9LACT</name>
<dbReference type="EC" id="2.7.13.3" evidence="3"/>
<evidence type="ECO:0000256" key="11">
    <source>
        <dbReference type="ARBA" id="ARBA00022989"/>
    </source>
</evidence>
<keyword evidence="11 15" id="KW-1133">Transmembrane helix</keyword>
<dbReference type="CDD" id="cd00075">
    <property type="entry name" value="HATPase"/>
    <property type="match status" value="1"/>
</dbReference>
<dbReference type="GO" id="GO:0005886">
    <property type="term" value="C:plasma membrane"/>
    <property type="evidence" value="ECO:0007669"/>
    <property type="project" value="UniProtKB-SubCell"/>
</dbReference>
<evidence type="ECO:0000256" key="5">
    <source>
        <dbReference type="ARBA" id="ARBA00022553"/>
    </source>
</evidence>
<comment type="subcellular location">
    <subcellularLocation>
        <location evidence="2">Cell membrane</location>
        <topology evidence="2">Multi-pass membrane protein</topology>
    </subcellularLocation>
</comment>
<dbReference type="Proteomes" id="UP000009875">
    <property type="component" value="Unassembled WGS sequence"/>
</dbReference>
<feature type="coiled-coil region" evidence="14">
    <location>
        <begin position="201"/>
        <end position="231"/>
    </location>
</feature>
<dbReference type="HOGENOM" id="CLU_000445_89_6_9"/>
<dbReference type="PROSITE" id="PS50109">
    <property type="entry name" value="HIS_KIN"/>
    <property type="match status" value="1"/>
</dbReference>
<keyword evidence="9" id="KW-0418">Kinase</keyword>
<evidence type="ECO:0000256" key="1">
    <source>
        <dbReference type="ARBA" id="ARBA00000085"/>
    </source>
</evidence>
<dbReference type="CDD" id="cd00082">
    <property type="entry name" value="HisKA"/>
    <property type="match status" value="1"/>
</dbReference>
<dbReference type="Pfam" id="PF00512">
    <property type="entry name" value="HisKA"/>
    <property type="match status" value="1"/>
</dbReference>
<dbReference type="Gene3D" id="6.10.340.10">
    <property type="match status" value="1"/>
</dbReference>
<dbReference type="OrthoDB" id="9762826at2"/>
<dbReference type="PANTHER" id="PTHR45528:SF1">
    <property type="entry name" value="SENSOR HISTIDINE KINASE CPXA"/>
    <property type="match status" value="1"/>
</dbReference>
<dbReference type="GO" id="GO:0005524">
    <property type="term" value="F:ATP binding"/>
    <property type="evidence" value="ECO:0007669"/>
    <property type="project" value="UniProtKB-KW"/>
</dbReference>
<dbReference type="Gene3D" id="3.30.565.10">
    <property type="entry name" value="Histidine kinase-like ATPase, C-terminal domain"/>
    <property type="match status" value="1"/>
</dbReference>
<dbReference type="InterPro" id="IPR003660">
    <property type="entry name" value="HAMP_dom"/>
</dbReference>
<dbReference type="STRING" id="883081.HMPREF9698_00983"/>
<evidence type="ECO:0000256" key="15">
    <source>
        <dbReference type="SAM" id="Phobius"/>
    </source>
</evidence>
<feature type="domain" description="HAMP" evidence="17">
    <location>
        <begin position="164"/>
        <end position="216"/>
    </location>
</feature>
<dbReference type="SMART" id="SM00388">
    <property type="entry name" value="HisKA"/>
    <property type="match status" value="1"/>
</dbReference>
<keyword evidence="8" id="KW-0547">Nucleotide-binding</keyword>
<dbReference type="GO" id="GO:0000155">
    <property type="term" value="F:phosphorelay sensor kinase activity"/>
    <property type="evidence" value="ECO:0007669"/>
    <property type="project" value="InterPro"/>
</dbReference>
<proteinExistence type="predicted"/>
<dbReference type="EMBL" id="AGXA01000020">
    <property type="protein sequence ID" value="EKU93451.1"/>
    <property type="molecule type" value="Genomic_DNA"/>
</dbReference>
<evidence type="ECO:0000256" key="3">
    <source>
        <dbReference type="ARBA" id="ARBA00012438"/>
    </source>
</evidence>
<dbReference type="InterPro" id="IPR005467">
    <property type="entry name" value="His_kinase_dom"/>
</dbReference>
<evidence type="ECO:0000256" key="9">
    <source>
        <dbReference type="ARBA" id="ARBA00022777"/>
    </source>
</evidence>
<evidence type="ECO:0000256" key="14">
    <source>
        <dbReference type="SAM" id="Coils"/>
    </source>
</evidence>
<evidence type="ECO:0000256" key="4">
    <source>
        <dbReference type="ARBA" id="ARBA00022475"/>
    </source>
</evidence>
<comment type="caution">
    <text evidence="18">The sequence shown here is derived from an EMBL/GenBank/DDBJ whole genome shotgun (WGS) entry which is preliminary data.</text>
</comment>
<dbReference type="PROSITE" id="PS50885">
    <property type="entry name" value="HAMP"/>
    <property type="match status" value="1"/>
</dbReference>
<evidence type="ECO:0000256" key="12">
    <source>
        <dbReference type="ARBA" id="ARBA00023012"/>
    </source>
</evidence>
<evidence type="ECO:0000313" key="18">
    <source>
        <dbReference type="EMBL" id="EKU93451.1"/>
    </source>
</evidence>
<comment type="catalytic activity">
    <reaction evidence="1">
        <text>ATP + protein L-histidine = ADP + protein N-phospho-L-histidine.</text>
        <dbReference type="EC" id="2.7.13.3"/>
    </reaction>
</comment>
<feature type="domain" description="Histidine kinase" evidence="16">
    <location>
        <begin position="238"/>
        <end position="437"/>
    </location>
</feature>
<evidence type="ECO:0000256" key="8">
    <source>
        <dbReference type="ARBA" id="ARBA00022741"/>
    </source>
</evidence>
<keyword evidence="5" id="KW-0597">Phosphoprotein</keyword>
<dbReference type="Pfam" id="PF02518">
    <property type="entry name" value="HATPase_c"/>
    <property type="match status" value="1"/>
</dbReference>
<protein>
    <recommendedName>
        <fullName evidence="3">histidine kinase</fullName>
        <ecNumber evidence="3">2.7.13.3</ecNumber>
    </recommendedName>
</protein>
<evidence type="ECO:0000256" key="10">
    <source>
        <dbReference type="ARBA" id="ARBA00022840"/>
    </source>
</evidence>